<evidence type="ECO:0000313" key="4">
    <source>
        <dbReference type="Proteomes" id="UP001142078"/>
    </source>
</evidence>
<name>A0A9X2MK44_9FIRM</name>
<organism evidence="3 4">
    <name type="scientific">Anaerosalibacter massiliensis</name>
    <dbReference type="NCBI Taxonomy" id="1347392"/>
    <lineage>
        <taxon>Bacteria</taxon>
        <taxon>Bacillati</taxon>
        <taxon>Bacillota</taxon>
        <taxon>Tissierellia</taxon>
        <taxon>Tissierellales</taxon>
        <taxon>Sporanaerobacteraceae</taxon>
        <taxon>Anaerosalibacter</taxon>
    </lineage>
</organism>
<dbReference type="OrthoDB" id="9804157at2"/>
<comment type="similarity">
    <text evidence="1">Belongs to the NifU family.</text>
</comment>
<evidence type="ECO:0000313" key="3">
    <source>
        <dbReference type="EMBL" id="MCR2044530.1"/>
    </source>
</evidence>
<dbReference type="GO" id="GO:0005506">
    <property type="term" value="F:iron ion binding"/>
    <property type="evidence" value="ECO:0007669"/>
    <property type="project" value="InterPro"/>
</dbReference>
<dbReference type="AlphaFoldDB" id="A0A9X2MK44"/>
<dbReference type="EMBL" id="JANJZL010000006">
    <property type="protein sequence ID" value="MCR2044530.1"/>
    <property type="molecule type" value="Genomic_DNA"/>
</dbReference>
<keyword evidence="4" id="KW-1185">Reference proteome</keyword>
<evidence type="ECO:0000256" key="1">
    <source>
        <dbReference type="ARBA" id="ARBA00006420"/>
    </source>
</evidence>
<gene>
    <name evidence="3" type="ORF">NSA23_10450</name>
</gene>
<accession>A0A9X2MK44</accession>
<sequence length="147" mass="16414">MSINQIYTELIREHNKNPINKKEISDATISEKGHNPSCGDEITLHLKVDNDIIVDASFSGVGCAISQASTSMMIDIMKGKTVNEAEKIANIFLRMIRKEIDDEEEDLSILGDAVFLENISNMPARVKCSVLPWHTLKISLEKLNNSK</sequence>
<dbReference type="Gene3D" id="3.90.1010.10">
    <property type="match status" value="1"/>
</dbReference>
<dbReference type="FunFam" id="3.90.1010.10:FF:000002">
    <property type="entry name" value="Iron-sulfur cluster assembly scaffold protein NifU"/>
    <property type="match status" value="1"/>
</dbReference>
<feature type="domain" description="NIF system FeS cluster assembly NifU N-terminal" evidence="2">
    <location>
        <begin position="7"/>
        <end position="128"/>
    </location>
</feature>
<dbReference type="Pfam" id="PF01592">
    <property type="entry name" value="NifU_N"/>
    <property type="match status" value="1"/>
</dbReference>
<dbReference type="SUPFAM" id="SSF82649">
    <property type="entry name" value="SufE/NifU"/>
    <property type="match status" value="1"/>
</dbReference>
<reference evidence="3" key="1">
    <citation type="submission" date="2022-07" db="EMBL/GenBank/DDBJ databases">
        <title>Enhanced cultured diversity of the mouse gut microbiota enables custom-made synthetic communities.</title>
        <authorList>
            <person name="Afrizal A."/>
        </authorList>
    </citation>
    <scope>NUCLEOTIDE SEQUENCE</scope>
    <source>
        <strain evidence="3">DSM 29482</strain>
    </source>
</reference>
<dbReference type="InterPro" id="IPR002871">
    <property type="entry name" value="NIF_FeS_clus_asmbl_NifU_N"/>
</dbReference>
<dbReference type="GO" id="GO:0051536">
    <property type="term" value="F:iron-sulfur cluster binding"/>
    <property type="evidence" value="ECO:0007669"/>
    <property type="project" value="InterPro"/>
</dbReference>
<comment type="caution">
    <text evidence="3">The sequence shown here is derived from an EMBL/GenBank/DDBJ whole genome shotgun (WGS) entry which is preliminary data.</text>
</comment>
<dbReference type="PANTHER" id="PTHR10093">
    <property type="entry name" value="IRON-SULFUR CLUSTER ASSEMBLY ENZYME NIFU HOMOLOG"/>
    <property type="match status" value="1"/>
</dbReference>
<evidence type="ECO:0000259" key="2">
    <source>
        <dbReference type="Pfam" id="PF01592"/>
    </source>
</evidence>
<dbReference type="NCBIfam" id="TIGR01994">
    <property type="entry name" value="SUF_scaf_2"/>
    <property type="match status" value="1"/>
</dbReference>
<dbReference type="RefSeq" id="WP_042683350.1">
    <property type="nucleotide sequence ID" value="NZ_CABKTM010000075.1"/>
</dbReference>
<protein>
    <submittedName>
        <fullName evidence="3">SUF system NifU family Fe-S cluster assembly protein</fullName>
    </submittedName>
</protein>
<proteinExistence type="inferred from homology"/>
<dbReference type="Proteomes" id="UP001142078">
    <property type="component" value="Unassembled WGS sequence"/>
</dbReference>
<dbReference type="GO" id="GO:0016226">
    <property type="term" value="P:iron-sulfur cluster assembly"/>
    <property type="evidence" value="ECO:0007669"/>
    <property type="project" value="InterPro"/>
</dbReference>
<dbReference type="CDD" id="cd06664">
    <property type="entry name" value="IscU_like"/>
    <property type="match status" value="1"/>
</dbReference>